<dbReference type="GO" id="GO:0012505">
    <property type="term" value="C:endomembrane system"/>
    <property type="evidence" value="ECO:0007669"/>
    <property type="project" value="UniProtKB-SubCell"/>
</dbReference>
<feature type="domain" description="F5/8 type C" evidence="8">
    <location>
        <begin position="1"/>
        <end position="151"/>
    </location>
</feature>
<dbReference type="PROSITE" id="PS01286">
    <property type="entry name" value="FA58C_2"/>
    <property type="match status" value="1"/>
</dbReference>
<dbReference type="OMA" id="ETWIQVD"/>
<organism evidence="9 10">
    <name type="scientific">Patiria miniata</name>
    <name type="common">Bat star</name>
    <name type="synonym">Asterina miniata</name>
    <dbReference type="NCBI Taxonomy" id="46514"/>
    <lineage>
        <taxon>Eukaryota</taxon>
        <taxon>Metazoa</taxon>
        <taxon>Echinodermata</taxon>
        <taxon>Eleutherozoa</taxon>
        <taxon>Asterozoa</taxon>
        <taxon>Asteroidea</taxon>
        <taxon>Valvatacea</taxon>
        <taxon>Valvatida</taxon>
        <taxon>Asterinidae</taxon>
        <taxon>Patiria</taxon>
    </lineage>
</organism>
<evidence type="ECO:0000256" key="3">
    <source>
        <dbReference type="ARBA" id="ARBA00022525"/>
    </source>
</evidence>
<dbReference type="InterPro" id="IPR050633">
    <property type="entry name" value="Neuropilin_MCO_CoagFactor"/>
</dbReference>
<protein>
    <recommendedName>
        <fullName evidence="8">F5/8 type C domain-containing protein</fullName>
    </recommendedName>
</protein>
<dbReference type="PANTHER" id="PTHR46806:SF5">
    <property type="entry name" value="F5_8 TYPE C DOMAIN-CONTAINING PROTEIN"/>
    <property type="match status" value="1"/>
</dbReference>
<dbReference type="GO" id="GO:0005886">
    <property type="term" value="C:plasma membrane"/>
    <property type="evidence" value="ECO:0007669"/>
    <property type="project" value="TreeGrafter"/>
</dbReference>
<keyword evidence="6" id="KW-1015">Disulfide bond</keyword>
<evidence type="ECO:0000256" key="5">
    <source>
        <dbReference type="ARBA" id="ARBA00023136"/>
    </source>
</evidence>
<dbReference type="GO" id="GO:0005576">
    <property type="term" value="C:extracellular region"/>
    <property type="evidence" value="ECO:0007669"/>
    <property type="project" value="UniProtKB-SubCell"/>
</dbReference>
<dbReference type="InterPro" id="IPR008979">
    <property type="entry name" value="Galactose-bd-like_sf"/>
</dbReference>
<dbReference type="GeneID" id="119745069"/>
<proteinExistence type="predicted"/>
<evidence type="ECO:0000256" key="2">
    <source>
        <dbReference type="ARBA" id="ARBA00004613"/>
    </source>
</evidence>
<dbReference type="GO" id="GO:0007155">
    <property type="term" value="P:cell adhesion"/>
    <property type="evidence" value="ECO:0007669"/>
    <property type="project" value="UniProtKB-KW"/>
</dbReference>
<evidence type="ECO:0000256" key="6">
    <source>
        <dbReference type="ARBA" id="ARBA00023157"/>
    </source>
</evidence>
<dbReference type="RefSeq" id="XP_038077219.1">
    <property type="nucleotide sequence ID" value="XM_038221291.1"/>
</dbReference>
<keyword evidence="3" id="KW-0964">Secreted</keyword>
<sequence>MENGQILDHHLSSSSSWNSQTHGPQRARLNQRADPELGLAGGWRADTGSSATGETWIQVDFAQWTNLTGVITQGREDKSEWVTQFKVSYFQNDWLFVSTPGDGQPQEFFGNYDTYHPVTNLFLHQVVAKSVRVHPITWYRRPSMRFELLGCTDGDLILNG</sequence>
<feature type="region of interest" description="Disordered" evidence="7">
    <location>
        <begin position="1"/>
        <end position="28"/>
    </location>
</feature>
<evidence type="ECO:0000313" key="10">
    <source>
        <dbReference type="Proteomes" id="UP000887568"/>
    </source>
</evidence>
<evidence type="ECO:0000256" key="7">
    <source>
        <dbReference type="SAM" id="MobiDB-lite"/>
    </source>
</evidence>
<dbReference type="EnsemblMetazoa" id="XM_038221291.1">
    <property type="protein sequence ID" value="XP_038077219.1"/>
    <property type="gene ID" value="LOC119745069"/>
</dbReference>
<keyword evidence="10" id="KW-1185">Reference proteome</keyword>
<comment type="subcellular location">
    <subcellularLocation>
        <location evidence="1">Endomembrane system</location>
        <topology evidence="1">Peripheral membrane protein</topology>
    </subcellularLocation>
    <subcellularLocation>
        <location evidence="2">Secreted</location>
    </subcellularLocation>
</comment>
<dbReference type="SMART" id="SM00231">
    <property type="entry name" value="FA58C"/>
    <property type="match status" value="1"/>
</dbReference>
<dbReference type="CDD" id="cd00057">
    <property type="entry name" value="FA58C"/>
    <property type="match status" value="1"/>
</dbReference>
<dbReference type="OrthoDB" id="5985199at2759"/>
<keyword evidence="4" id="KW-0130">Cell adhesion</keyword>
<dbReference type="PROSITE" id="PS01285">
    <property type="entry name" value="FA58C_1"/>
    <property type="match status" value="1"/>
</dbReference>
<dbReference type="Pfam" id="PF00754">
    <property type="entry name" value="F5_F8_type_C"/>
    <property type="match status" value="1"/>
</dbReference>
<dbReference type="PANTHER" id="PTHR46806">
    <property type="entry name" value="F5/8 TYPE C DOMAIN-CONTAINING PROTEIN"/>
    <property type="match status" value="1"/>
</dbReference>
<evidence type="ECO:0000256" key="4">
    <source>
        <dbReference type="ARBA" id="ARBA00022889"/>
    </source>
</evidence>
<dbReference type="SUPFAM" id="SSF49785">
    <property type="entry name" value="Galactose-binding domain-like"/>
    <property type="match status" value="1"/>
</dbReference>
<evidence type="ECO:0000313" key="9">
    <source>
        <dbReference type="EnsemblMetazoa" id="XP_038077219.1"/>
    </source>
</evidence>
<accession>A0A914BM74</accession>
<dbReference type="Gene3D" id="2.60.120.260">
    <property type="entry name" value="Galactose-binding domain-like"/>
    <property type="match status" value="1"/>
</dbReference>
<dbReference type="AlphaFoldDB" id="A0A914BM74"/>
<reference evidence="9" key="1">
    <citation type="submission" date="2022-11" db="UniProtKB">
        <authorList>
            <consortium name="EnsemblMetazoa"/>
        </authorList>
    </citation>
    <scope>IDENTIFICATION</scope>
</reference>
<dbReference type="Proteomes" id="UP000887568">
    <property type="component" value="Unplaced"/>
</dbReference>
<keyword evidence="5" id="KW-0472">Membrane</keyword>
<evidence type="ECO:0000256" key="1">
    <source>
        <dbReference type="ARBA" id="ARBA00004184"/>
    </source>
</evidence>
<name>A0A914BM74_PATMI</name>
<evidence type="ECO:0000259" key="8">
    <source>
        <dbReference type="PROSITE" id="PS50022"/>
    </source>
</evidence>
<dbReference type="PROSITE" id="PS50022">
    <property type="entry name" value="FA58C_3"/>
    <property type="match status" value="1"/>
</dbReference>
<dbReference type="InterPro" id="IPR000421">
    <property type="entry name" value="FA58C"/>
</dbReference>
<dbReference type="GO" id="GO:0038023">
    <property type="term" value="F:signaling receptor activity"/>
    <property type="evidence" value="ECO:0007669"/>
    <property type="project" value="TreeGrafter"/>
</dbReference>